<evidence type="ECO:0000313" key="1">
    <source>
        <dbReference type="EMBL" id="MDT8897692.1"/>
    </source>
</evidence>
<accession>A0ABU3NNY7</accession>
<dbReference type="Proteomes" id="UP001254165">
    <property type="component" value="Unassembled WGS sequence"/>
</dbReference>
<dbReference type="RefSeq" id="WP_315624355.1">
    <property type="nucleotide sequence ID" value="NZ_JAUHMF010000001.1"/>
</dbReference>
<gene>
    <name evidence="1" type="ORF">QYE77_05385</name>
</gene>
<organism evidence="1 2">
    <name type="scientific">Thermanaerothrix solaris</name>
    <dbReference type="NCBI Taxonomy" id="3058434"/>
    <lineage>
        <taxon>Bacteria</taxon>
        <taxon>Bacillati</taxon>
        <taxon>Chloroflexota</taxon>
        <taxon>Anaerolineae</taxon>
        <taxon>Anaerolineales</taxon>
        <taxon>Anaerolineaceae</taxon>
        <taxon>Thermanaerothrix</taxon>
    </lineage>
</organism>
<protein>
    <submittedName>
        <fullName evidence="1">Uncharacterized protein</fullName>
    </submittedName>
</protein>
<sequence>MNDEKSVGLLTSDLSGLSPFTQEAGHRVTAVCRFVTLRFQPPHRLVWDAVLPSLTTILG</sequence>
<evidence type="ECO:0000313" key="2">
    <source>
        <dbReference type="Proteomes" id="UP001254165"/>
    </source>
</evidence>
<name>A0ABU3NNY7_9CHLR</name>
<reference evidence="1 2" key="1">
    <citation type="submission" date="2023-07" db="EMBL/GenBank/DDBJ databases">
        <title>Novel species of Thermanaerothrix with wide hydrolytic capabilities.</title>
        <authorList>
            <person name="Zayulina K.S."/>
            <person name="Podosokorskaya O.A."/>
            <person name="Elcheninov A.G."/>
        </authorList>
    </citation>
    <scope>NUCLEOTIDE SEQUENCE [LARGE SCALE GENOMIC DNA]</scope>
    <source>
        <strain evidence="1 2">4228-RoL</strain>
    </source>
</reference>
<comment type="caution">
    <text evidence="1">The sequence shown here is derived from an EMBL/GenBank/DDBJ whole genome shotgun (WGS) entry which is preliminary data.</text>
</comment>
<proteinExistence type="predicted"/>
<dbReference type="EMBL" id="JAUHMF010000001">
    <property type="protein sequence ID" value="MDT8897692.1"/>
    <property type="molecule type" value="Genomic_DNA"/>
</dbReference>
<keyword evidence="2" id="KW-1185">Reference proteome</keyword>